<comment type="subunit">
    <text evidence="5">Interacts with translational regulator CsrA and flagellin(s).</text>
</comment>
<evidence type="ECO:0000256" key="4">
    <source>
        <dbReference type="ARBA" id="ARBA00023186"/>
    </source>
</evidence>
<keyword evidence="2 5" id="KW-1005">Bacterial flagellum biogenesis</keyword>
<dbReference type="GO" id="GO:0005737">
    <property type="term" value="C:cytoplasm"/>
    <property type="evidence" value="ECO:0007669"/>
    <property type="project" value="UniProtKB-SubCell"/>
</dbReference>
<dbReference type="Pfam" id="PF02623">
    <property type="entry name" value="FliW"/>
    <property type="match status" value="1"/>
</dbReference>
<comment type="subcellular location">
    <subcellularLocation>
        <location evidence="5">Cytoplasm</location>
    </subcellularLocation>
</comment>
<gene>
    <name evidence="5" type="primary">fliW</name>
    <name evidence="6" type="ordered locus">Mahau_2347</name>
</gene>
<dbReference type="Gene3D" id="2.30.290.10">
    <property type="entry name" value="BH3618-like"/>
    <property type="match status" value="1"/>
</dbReference>
<keyword evidence="1 5" id="KW-0963">Cytoplasm</keyword>
<dbReference type="InterPro" id="IPR003775">
    <property type="entry name" value="Flagellar_assembly_factor_FliW"/>
</dbReference>
<dbReference type="HOGENOM" id="CLU_112356_0_2_9"/>
<keyword evidence="3 5" id="KW-0810">Translation regulation</keyword>
<evidence type="ECO:0000256" key="1">
    <source>
        <dbReference type="ARBA" id="ARBA00022490"/>
    </source>
</evidence>
<organism evidence="6 7">
    <name type="scientific">Mahella australiensis (strain DSM 15567 / CIP 107919 / 50-1 BON)</name>
    <dbReference type="NCBI Taxonomy" id="697281"/>
    <lineage>
        <taxon>Bacteria</taxon>
        <taxon>Bacillati</taxon>
        <taxon>Bacillota</taxon>
        <taxon>Clostridia</taxon>
        <taxon>Thermoanaerobacterales</taxon>
        <taxon>Thermoanaerobacterales Family IV. Incertae Sedis</taxon>
        <taxon>Mahella</taxon>
    </lineage>
</organism>
<dbReference type="NCBIfam" id="NF009793">
    <property type="entry name" value="PRK13285.1-1"/>
    <property type="match status" value="1"/>
</dbReference>
<comment type="function">
    <text evidence="5">Acts as an anti-CsrA protein, binds CsrA and prevents it from repressing translation of its target genes, one of which is flagellin. Binds to flagellin and participates in the assembly of the flagellum.</text>
</comment>
<evidence type="ECO:0000256" key="2">
    <source>
        <dbReference type="ARBA" id="ARBA00022795"/>
    </source>
</evidence>
<dbReference type="AlphaFoldDB" id="F3ZWA4"/>
<keyword evidence="4 5" id="KW-0143">Chaperone</keyword>
<dbReference type="HAMAP" id="MF_01185">
    <property type="entry name" value="FliW"/>
    <property type="match status" value="1"/>
</dbReference>
<keyword evidence="7" id="KW-1185">Reference proteome</keyword>
<proteinExistence type="inferred from homology"/>
<evidence type="ECO:0000313" key="6">
    <source>
        <dbReference type="EMBL" id="AEE97513.1"/>
    </source>
</evidence>
<evidence type="ECO:0000256" key="5">
    <source>
        <dbReference type="HAMAP-Rule" id="MF_01185"/>
    </source>
</evidence>
<dbReference type="RefSeq" id="WP_013781939.1">
    <property type="nucleotide sequence ID" value="NC_015520.1"/>
</dbReference>
<reference evidence="7" key="1">
    <citation type="submission" date="2010-11" db="EMBL/GenBank/DDBJ databases">
        <title>The complete genome of Mahella australiensis DSM 15567.</title>
        <authorList>
            <consortium name="US DOE Joint Genome Institute (JGI-PGF)"/>
            <person name="Lucas S."/>
            <person name="Copeland A."/>
            <person name="Lapidus A."/>
            <person name="Bruce D."/>
            <person name="Goodwin L."/>
            <person name="Pitluck S."/>
            <person name="Kyrpides N."/>
            <person name="Mavromatis K."/>
            <person name="Pagani I."/>
            <person name="Ivanova N."/>
            <person name="Teshima H."/>
            <person name="Brettin T."/>
            <person name="Detter J.C."/>
            <person name="Han C."/>
            <person name="Tapia R."/>
            <person name="Land M."/>
            <person name="Hauser L."/>
            <person name="Markowitz V."/>
            <person name="Cheng J.-F."/>
            <person name="Hugenholtz P."/>
            <person name="Woyke T."/>
            <person name="Wu D."/>
            <person name="Spring S."/>
            <person name="Pukall R."/>
            <person name="Steenblock K."/>
            <person name="Schneider S."/>
            <person name="Klenk H.-P."/>
            <person name="Eisen J.A."/>
        </authorList>
    </citation>
    <scope>NUCLEOTIDE SEQUENCE [LARGE SCALE GENOMIC DNA]</scope>
    <source>
        <strain evidence="7">DSM 15567 / CIP 107919 / 50-1 BON</strain>
    </source>
</reference>
<dbReference type="PANTHER" id="PTHR39190:SF1">
    <property type="entry name" value="FLAGELLAR ASSEMBLY FACTOR FLIW"/>
    <property type="match status" value="1"/>
</dbReference>
<dbReference type="STRING" id="697281.Mahau_2347"/>
<sequence length="149" mass="16921">MVLNTKHFGDIEVEESGIIIFEEGLPGFEQARKFVLLYDGQPDSPFCWLQSVDQPDLAFAMINPEAIMPDYTVEIDDDIVERLGIESPADVIYYAIVVVPEDIAEMTANMKAPVIINVREKKGMQVVMDNSDYDIRYNVFSDKRKALKL</sequence>
<dbReference type="InterPro" id="IPR024046">
    <property type="entry name" value="Flagellar_assmbl_FliW_dom_sf"/>
</dbReference>
<evidence type="ECO:0000313" key="7">
    <source>
        <dbReference type="Proteomes" id="UP000008457"/>
    </source>
</evidence>
<dbReference type="KEGG" id="mas:Mahau_2347"/>
<dbReference type="eggNOG" id="COG1699">
    <property type="taxonomic scope" value="Bacteria"/>
</dbReference>
<dbReference type="EMBL" id="CP002360">
    <property type="protein sequence ID" value="AEE97513.1"/>
    <property type="molecule type" value="Genomic_DNA"/>
</dbReference>
<dbReference type="OrthoDB" id="9801235at2"/>
<accession>F3ZWA4</accession>
<dbReference type="Proteomes" id="UP000008457">
    <property type="component" value="Chromosome"/>
</dbReference>
<dbReference type="SUPFAM" id="SSF141457">
    <property type="entry name" value="BH3618-like"/>
    <property type="match status" value="1"/>
</dbReference>
<evidence type="ECO:0000256" key="3">
    <source>
        <dbReference type="ARBA" id="ARBA00022845"/>
    </source>
</evidence>
<reference evidence="6 7" key="2">
    <citation type="journal article" date="2011" name="Stand. Genomic Sci.">
        <title>Complete genome sequence of Mahella australiensis type strain (50-1 BON).</title>
        <authorList>
            <person name="Sikorski J."/>
            <person name="Teshima H."/>
            <person name="Nolan M."/>
            <person name="Lucas S."/>
            <person name="Hammon N."/>
            <person name="Deshpande S."/>
            <person name="Cheng J.F."/>
            <person name="Pitluck S."/>
            <person name="Liolios K."/>
            <person name="Pagani I."/>
            <person name="Ivanova N."/>
            <person name="Huntemann M."/>
            <person name="Mavromatis K."/>
            <person name="Ovchinikova G."/>
            <person name="Pati A."/>
            <person name="Tapia R."/>
            <person name="Han C."/>
            <person name="Goodwin L."/>
            <person name="Chen A."/>
            <person name="Palaniappan K."/>
            <person name="Land M."/>
            <person name="Hauser L."/>
            <person name="Ngatchou-Djao O.D."/>
            <person name="Rohde M."/>
            <person name="Pukall R."/>
            <person name="Spring S."/>
            <person name="Abt B."/>
            <person name="Goker M."/>
            <person name="Detter J.C."/>
            <person name="Woyke T."/>
            <person name="Bristow J."/>
            <person name="Markowitz V."/>
            <person name="Hugenholtz P."/>
            <person name="Eisen J.A."/>
            <person name="Kyrpides N.C."/>
            <person name="Klenk H.P."/>
            <person name="Lapidus A."/>
        </authorList>
    </citation>
    <scope>NUCLEOTIDE SEQUENCE [LARGE SCALE GENOMIC DNA]</scope>
    <source>
        <strain evidence="7">DSM 15567 / CIP 107919 / 50-1 BON</strain>
    </source>
</reference>
<dbReference type="GO" id="GO:0044780">
    <property type="term" value="P:bacterial-type flagellum assembly"/>
    <property type="evidence" value="ECO:0007669"/>
    <property type="project" value="UniProtKB-UniRule"/>
</dbReference>
<protein>
    <recommendedName>
        <fullName evidence="5">Flagellar assembly factor FliW</fullName>
    </recommendedName>
</protein>
<comment type="similarity">
    <text evidence="5">Belongs to the FliW family.</text>
</comment>
<name>F3ZWA4_MAHA5</name>
<dbReference type="PANTHER" id="PTHR39190">
    <property type="entry name" value="FLAGELLAR ASSEMBLY FACTOR FLIW"/>
    <property type="match status" value="1"/>
</dbReference>
<dbReference type="GO" id="GO:0006417">
    <property type="term" value="P:regulation of translation"/>
    <property type="evidence" value="ECO:0007669"/>
    <property type="project" value="UniProtKB-KW"/>
</dbReference>